<keyword evidence="3 5" id="KW-1133">Transmembrane helix</keyword>
<feature type="transmembrane region" description="Helical" evidence="5">
    <location>
        <begin position="222"/>
        <end position="240"/>
    </location>
</feature>
<dbReference type="EMBL" id="QRMS01000003">
    <property type="protein sequence ID" value="RHJ87494.1"/>
    <property type="molecule type" value="Genomic_DNA"/>
</dbReference>
<dbReference type="GO" id="GO:0016020">
    <property type="term" value="C:membrane"/>
    <property type="evidence" value="ECO:0007669"/>
    <property type="project" value="UniProtKB-SubCell"/>
</dbReference>
<feature type="transmembrane region" description="Helical" evidence="5">
    <location>
        <begin position="166"/>
        <end position="184"/>
    </location>
</feature>
<name>A0A415E1R9_9FIRM</name>
<keyword evidence="8" id="KW-1185">Reference proteome</keyword>
<evidence type="ECO:0000256" key="4">
    <source>
        <dbReference type="ARBA" id="ARBA00023136"/>
    </source>
</evidence>
<dbReference type="GeneID" id="83003442"/>
<feature type="transmembrane region" description="Helical" evidence="5">
    <location>
        <begin position="55"/>
        <end position="82"/>
    </location>
</feature>
<feature type="domain" description="ABC-2 type transporter transmembrane" evidence="6">
    <location>
        <begin position="46"/>
        <end position="237"/>
    </location>
</feature>
<dbReference type="RefSeq" id="WP_067534724.1">
    <property type="nucleotide sequence ID" value="NZ_AP025567.1"/>
</dbReference>
<evidence type="ECO:0000313" key="7">
    <source>
        <dbReference type="EMBL" id="RHJ87494.1"/>
    </source>
</evidence>
<comment type="subcellular location">
    <subcellularLocation>
        <location evidence="1">Membrane</location>
        <topology evidence="1">Multi-pass membrane protein</topology>
    </subcellularLocation>
</comment>
<gene>
    <name evidence="7" type="ORF">DW099_12415</name>
</gene>
<evidence type="ECO:0000313" key="8">
    <source>
        <dbReference type="Proteomes" id="UP000284841"/>
    </source>
</evidence>
<dbReference type="Pfam" id="PF12698">
    <property type="entry name" value="ABC2_membrane_3"/>
    <property type="match status" value="1"/>
</dbReference>
<dbReference type="GO" id="GO:0140359">
    <property type="term" value="F:ABC-type transporter activity"/>
    <property type="evidence" value="ECO:0007669"/>
    <property type="project" value="InterPro"/>
</dbReference>
<dbReference type="STRING" id="1776384.GCA_900086585_01054"/>
<evidence type="ECO:0000259" key="6">
    <source>
        <dbReference type="Pfam" id="PF12698"/>
    </source>
</evidence>
<dbReference type="AlphaFoldDB" id="A0A415E1R9"/>
<keyword evidence="4 5" id="KW-0472">Membrane</keyword>
<feature type="transmembrane region" description="Helical" evidence="5">
    <location>
        <begin position="135"/>
        <end position="159"/>
    </location>
</feature>
<feature type="transmembrane region" description="Helical" evidence="5">
    <location>
        <begin position="21"/>
        <end position="43"/>
    </location>
</feature>
<evidence type="ECO:0000256" key="2">
    <source>
        <dbReference type="ARBA" id="ARBA00022692"/>
    </source>
</evidence>
<evidence type="ECO:0000256" key="1">
    <source>
        <dbReference type="ARBA" id="ARBA00004141"/>
    </source>
</evidence>
<sequence>MKTMHLNKVIAIAQVKLKAFMGKNCIIMPLFSIGFTLLMKYLYSSMSTGASSPEYLNAYVLGMGLVMNLGMCGIYCPSLLLAEEKEKNTLRVLMTSSVNSLEFFAGSVLPVFFITVLINFLLIPISGFAMDGGQLGLFALVSVIASLTSCIIGMILGIFAKNQVSAGTITTPVLLLLVMVPIFGDVVEALSGLSEYVFTGIVMDMIMTMGDGAKKVLDSGSIVVMACEVILAVLLFLFFYKRNGFERD</sequence>
<evidence type="ECO:0000256" key="5">
    <source>
        <dbReference type="SAM" id="Phobius"/>
    </source>
</evidence>
<organism evidence="7 8">
    <name type="scientific">Emergencia timonensis</name>
    <dbReference type="NCBI Taxonomy" id="1776384"/>
    <lineage>
        <taxon>Bacteria</taxon>
        <taxon>Bacillati</taxon>
        <taxon>Bacillota</taxon>
        <taxon>Clostridia</taxon>
        <taxon>Peptostreptococcales</taxon>
        <taxon>Anaerovoracaceae</taxon>
        <taxon>Emergencia</taxon>
    </lineage>
</organism>
<feature type="transmembrane region" description="Helical" evidence="5">
    <location>
        <begin position="103"/>
        <end position="123"/>
    </location>
</feature>
<reference evidence="7 8" key="1">
    <citation type="submission" date="2018-08" db="EMBL/GenBank/DDBJ databases">
        <title>A genome reference for cultivated species of the human gut microbiota.</title>
        <authorList>
            <person name="Zou Y."/>
            <person name="Xue W."/>
            <person name="Luo G."/>
        </authorList>
    </citation>
    <scope>NUCLEOTIDE SEQUENCE [LARGE SCALE GENOMIC DNA]</scope>
    <source>
        <strain evidence="7 8">AM07-24</strain>
    </source>
</reference>
<dbReference type="InterPro" id="IPR013525">
    <property type="entry name" value="ABC2_TM"/>
</dbReference>
<keyword evidence="2 5" id="KW-0812">Transmembrane</keyword>
<comment type="caution">
    <text evidence="7">The sequence shown here is derived from an EMBL/GenBank/DDBJ whole genome shotgun (WGS) entry which is preliminary data.</text>
</comment>
<dbReference type="OrthoDB" id="3182222at2"/>
<accession>A0A415E1R9</accession>
<dbReference type="Proteomes" id="UP000284841">
    <property type="component" value="Unassembled WGS sequence"/>
</dbReference>
<proteinExistence type="predicted"/>
<evidence type="ECO:0000256" key="3">
    <source>
        <dbReference type="ARBA" id="ARBA00022989"/>
    </source>
</evidence>
<protein>
    <submittedName>
        <fullName evidence="7">ABC transporter permease</fullName>
    </submittedName>
</protein>